<evidence type="ECO:0000256" key="2">
    <source>
        <dbReference type="ARBA" id="ARBA00004746"/>
    </source>
</evidence>
<dbReference type="GO" id="GO:0009102">
    <property type="term" value="P:biotin biosynthetic process"/>
    <property type="evidence" value="ECO:0007669"/>
    <property type="project" value="UniProtKB-KW"/>
</dbReference>
<name>A0A4R9K0Y8_9LEPT</name>
<keyword evidence="8 12" id="KW-0663">Pyridoxal phosphate</keyword>
<dbReference type="GO" id="GO:0008710">
    <property type="term" value="F:8-amino-7-oxononanoate synthase activity"/>
    <property type="evidence" value="ECO:0007669"/>
    <property type="project" value="UniProtKB-EC"/>
</dbReference>
<dbReference type="EMBL" id="RQGD01000024">
    <property type="protein sequence ID" value="TGL59342.1"/>
    <property type="molecule type" value="Genomic_DNA"/>
</dbReference>
<dbReference type="InterPro" id="IPR001917">
    <property type="entry name" value="Aminotrans_II_pyridoxalP_BS"/>
</dbReference>
<evidence type="ECO:0000256" key="4">
    <source>
        <dbReference type="ARBA" id="ARBA00011738"/>
    </source>
</evidence>
<evidence type="ECO:0000256" key="3">
    <source>
        <dbReference type="ARBA" id="ARBA00010008"/>
    </source>
</evidence>
<comment type="subunit">
    <text evidence="4">Homodimer.</text>
</comment>
<dbReference type="GO" id="GO:0030170">
    <property type="term" value="F:pyridoxal phosphate binding"/>
    <property type="evidence" value="ECO:0007669"/>
    <property type="project" value="InterPro"/>
</dbReference>
<dbReference type="Gene3D" id="3.90.1150.10">
    <property type="entry name" value="Aspartate Aminotransferase, domain 1"/>
    <property type="match status" value="1"/>
</dbReference>
<keyword evidence="6" id="KW-0808">Transferase</keyword>
<evidence type="ECO:0000256" key="11">
    <source>
        <dbReference type="ARBA" id="ARBA00047715"/>
    </source>
</evidence>
<dbReference type="Gene3D" id="3.40.640.10">
    <property type="entry name" value="Type I PLP-dependent aspartate aminotransferase-like (Major domain)"/>
    <property type="match status" value="1"/>
</dbReference>
<dbReference type="PROSITE" id="PS00599">
    <property type="entry name" value="AA_TRANSFER_CLASS_2"/>
    <property type="match status" value="1"/>
</dbReference>
<evidence type="ECO:0000313" key="15">
    <source>
        <dbReference type="Proteomes" id="UP000297693"/>
    </source>
</evidence>
<evidence type="ECO:0000256" key="1">
    <source>
        <dbReference type="ARBA" id="ARBA00001933"/>
    </source>
</evidence>
<dbReference type="Pfam" id="PF00155">
    <property type="entry name" value="Aminotran_1_2"/>
    <property type="match status" value="1"/>
</dbReference>
<evidence type="ECO:0000313" key="14">
    <source>
        <dbReference type="EMBL" id="TGL59342.1"/>
    </source>
</evidence>
<protein>
    <recommendedName>
        <fullName evidence="5">8-amino-7-oxononanoate synthase</fullName>
        <ecNumber evidence="5">2.3.1.47</ecNumber>
    </recommendedName>
    <alternativeName>
        <fullName evidence="9">7-keto-8-amino-pelargonic acid synthase</fullName>
    </alternativeName>
    <alternativeName>
        <fullName evidence="10">8-amino-7-ketopelargonate synthase</fullName>
    </alternativeName>
</protein>
<gene>
    <name evidence="14" type="ORF">EHQ58_08840</name>
</gene>
<dbReference type="SUPFAM" id="SSF53383">
    <property type="entry name" value="PLP-dependent transferases"/>
    <property type="match status" value="1"/>
</dbReference>
<evidence type="ECO:0000259" key="13">
    <source>
        <dbReference type="Pfam" id="PF00155"/>
    </source>
</evidence>
<evidence type="ECO:0000256" key="6">
    <source>
        <dbReference type="ARBA" id="ARBA00022679"/>
    </source>
</evidence>
<organism evidence="14 15">
    <name type="scientific">Leptospira ognonensis</name>
    <dbReference type="NCBI Taxonomy" id="2484945"/>
    <lineage>
        <taxon>Bacteria</taxon>
        <taxon>Pseudomonadati</taxon>
        <taxon>Spirochaetota</taxon>
        <taxon>Spirochaetia</taxon>
        <taxon>Leptospirales</taxon>
        <taxon>Leptospiraceae</taxon>
        <taxon>Leptospira</taxon>
    </lineage>
</organism>
<dbReference type="OrthoDB" id="9807157at2"/>
<keyword evidence="7" id="KW-0093">Biotin biosynthesis</keyword>
<comment type="cofactor">
    <cofactor evidence="1 12">
        <name>pyridoxal 5'-phosphate</name>
        <dbReference type="ChEBI" id="CHEBI:597326"/>
    </cofactor>
</comment>
<dbReference type="PANTHER" id="PTHR13693:SF100">
    <property type="entry name" value="8-AMINO-7-OXONONANOATE SYNTHASE"/>
    <property type="match status" value="1"/>
</dbReference>
<evidence type="ECO:0000256" key="5">
    <source>
        <dbReference type="ARBA" id="ARBA00013187"/>
    </source>
</evidence>
<dbReference type="PANTHER" id="PTHR13693">
    <property type="entry name" value="CLASS II AMINOTRANSFERASE/8-AMINO-7-OXONONANOATE SYNTHASE"/>
    <property type="match status" value="1"/>
</dbReference>
<evidence type="ECO:0000256" key="12">
    <source>
        <dbReference type="RuleBase" id="RU003693"/>
    </source>
</evidence>
<sequence>MSEHWDELQNNLEQIREKNLFRECLQRDEIDFCSNDYLGLANSPELIQLFSRNVLQSSTGSTASRLVRGHRKSMSDFEAKFSNFVHSENSLLVANGYVANMGLIDTIADSQTYIFTDRLNHASILDGIRISGAQKKYYNHLDLDHLESQLIKLEANSSQTNKKRIIVSETLFSMDGDSPDLKKLIEIKRKNKCVLILDEAHALGVFGKNGRGLCFETLTEEDVDEIDYRVYTLGKALGLEGGIIATSNIGRDYLVNRMRAFIFSTAPIPAISLTAIGALDMLAAADDKRYHLHKIAKLFKDRLIAEGFQISPTTSHIVPVLMPSEREALSFSEALKKRGFDIRAIRPPTVPNSRLRISLNAEMSISMIESLVLALVATRQEISGQKDE</sequence>
<dbReference type="InterPro" id="IPR004839">
    <property type="entry name" value="Aminotransferase_I/II_large"/>
</dbReference>
<evidence type="ECO:0000256" key="7">
    <source>
        <dbReference type="ARBA" id="ARBA00022756"/>
    </source>
</evidence>
<accession>A0A4R9K0Y8</accession>
<keyword evidence="15" id="KW-1185">Reference proteome</keyword>
<comment type="pathway">
    <text evidence="2">Cofactor biosynthesis; biotin biosynthesis.</text>
</comment>
<dbReference type="Proteomes" id="UP000297693">
    <property type="component" value="Unassembled WGS sequence"/>
</dbReference>
<dbReference type="InterPro" id="IPR015422">
    <property type="entry name" value="PyrdxlP-dep_Trfase_small"/>
</dbReference>
<evidence type="ECO:0000256" key="9">
    <source>
        <dbReference type="ARBA" id="ARBA00032610"/>
    </source>
</evidence>
<dbReference type="InterPro" id="IPR015421">
    <property type="entry name" value="PyrdxlP-dep_Trfase_major"/>
</dbReference>
<proteinExistence type="inferred from homology"/>
<feature type="domain" description="Aminotransferase class I/classII large" evidence="13">
    <location>
        <begin position="28"/>
        <end position="374"/>
    </location>
</feature>
<dbReference type="InterPro" id="IPR015424">
    <property type="entry name" value="PyrdxlP-dep_Trfase"/>
</dbReference>
<evidence type="ECO:0000256" key="8">
    <source>
        <dbReference type="ARBA" id="ARBA00022898"/>
    </source>
</evidence>
<dbReference type="RefSeq" id="WP_135623531.1">
    <property type="nucleotide sequence ID" value="NZ_RQGD01000024.1"/>
</dbReference>
<comment type="caution">
    <text evidence="14">The sequence shown here is derived from an EMBL/GenBank/DDBJ whole genome shotgun (WGS) entry which is preliminary data.</text>
</comment>
<dbReference type="InterPro" id="IPR050087">
    <property type="entry name" value="AON_synthase_class-II"/>
</dbReference>
<reference evidence="14" key="1">
    <citation type="journal article" date="2019" name="PLoS Negl. Trop. Dis.">
        <title>Revisiting the worldwide diversity of Leptospira species in the environment.</title>
        <authorList>
            <person name="Vincent A.T."/>
            <person name="Schiettekatte O."/>
            <person name="Bourhy P."/>
            <person name="Veyrier F.J."/>
            <person name="Picardeau M."/>
        </authorList>
    </citation>
    <scope>NUCLEOTIDE SEQUENCE [LARGE SCALE GENOMIC DNA]</scope>
    <source>
        <strain evidence="14">201702476</strain>
    </source>
</reference>
<dbReference type="AlphaFoldDB" id="A0A4R9K0Y8"/>
<dbReference type="EC" id="2.3.1.47" evidence="5"/>
<comment type="similarity">
    <text evidence="3">Belongs to the class-II pyridoxal-phosphate-dependent aminotransferase family. BioF subfamily.</text>
</comment>
<comment type="catalytic activity">
    <reaction evidence="11">
        <text>6-carboxyhexanoyl-[ACP] + L-alanine + H(+) = (8S)-8-amino-7-oxononanoate + holo-[ACP] + CO2</text>
        <dbReference type="Rhea" id="RHEA:42288"/>
        <dbReference type="Rhea" id="RHEA-COMP:9685"/>
        <dbReference type="Rhea" id="RHEA-COMP:9955"/>
        <dbReference type="ChEBI" id="CHEBI:15378"/>
        <dbReference type="ChEBI" id="CHEBI:16526"/>
        <dbReference type="ChEBI" id="CHEBI:57972"/>
        <dbReference type="ChEBI" id="CHEBI:64479"/>
        <dbReference type="ChEBI" id="CHEBI:78846"/>
        <dbReference type="ChEBI" id="CHEBI:149468"/>
        <dbReference type="EC" id="2.3.1.47"/>
    </reaction>
</comment>
<evidence type="ECO:0000256" key="10">
    <source>
        <dbReference type="ARBA" id="ARBA00033381"/>
    </source>
</evidence>